<reference evidence="7" key="1">
    <citation type="submission" date="2021-01" db="EMBL/GenBank/DDBJ databases">
        <authorList>
            <person name="Corre E."/>
            <person name="Pelletier E."/>
            <person name="Niang G."/>
            <person name="Scheremetjew M."/>
            <person name="Finn R."/>
            <person name="Kale V."/>
            <person name="Holt S."/>
            <person name="Cochrane G."/>
            <person name="Meng A."/>
            <person name="Brown T."/>
            <person name="Cohen L."/>
        </authorList>
    </citation>
    <scope>NUCLEOTIDE SEQUENCE</scope>
    <source>
        <strain evidence="7">CCMP1897</strain>
    </source>
</reference>
<organism evidence="7">
    <name type="scientific">Picocystis salinarum</name>
    <dbReference type="NCBI Taxonomy" id="88271"/>
    <lineage>
        <taxon>Eukaryota</taxon>
        <taxon>Viridiplantae</taxon>
        <taxon>Chlorophyta</taxon>
        <taxon>Picocystophyceae</taxon>
        <taxon>Picocystales</taxon>
        <taxon>Picocystaceae</taxon>
        <taxon>Picocystis</taxon>
    </lineage>
</organism>
<dbReference type="InterPro" id="IPR016024">
    <property type="entry name" value="ARM-type_fold"/>
</dbReference>
<dbReference type="SUPFAM" id="SSF48371">
    <property type="entry name" value="ARM repeat"/>
    <property type="match status" value="1"/>
</dbReference>
<feature type="compositionally biased region" description="Polar residues" evidence="5">
    <location>
        <begin position="460"/>
        <end position="482"/>
    </location>
</feature>
<evidence type="ECO:0000256" key="2">
    <source>
        <dbReference type="ARBA" id="ARBA00022763"/>
    </source>
</evidence>
<feature type="compositionally biased region" description="Basic and acidic residues" evidence="5">
    <location>
        <begin position="373"/>
        <end position="435"/>
    </location>
</feature>
<feature type="domain" description="Chromatin assembly factor 1 subunit A dimerization" evidence="6">
    <location>
        <begin position="609"/>
        <end position="679"/>
    </location>
</feature>
<evidence type="ECO:0000256" key="1">
    <source>
        <dbReference type="ARBA" id="ARBA00004123"/>
    </source>
</evidence>
<evidence type="ECO:0000256" key="3">
    <source>
        <dbReference type="ARBA" id="ARBA00023204"/>
    </source>
</evidence>
<dbReference type="GO" id="GO:0005634">
    <property type="term" value="C:nucleus"/>
    <property type="evidence" value="ECO:0007669"/>
    <property type="project" value="UniProtKB-SubCell"/>
</dbReference>
<dbReference type="GO" id="GO:0033186">
    <property type="term" value="C:CAF-1 complex"/>
    <property type="evidence" value="ECO:0007669"/>
    <property type="project" value="TreeGrafter"/>
</dbReference>
<feature type="compositionally biased region" description="Acidic residues" evidence="5">
    <location>
        <begin position="648"/>
        <end position="683"/>
    </location>
</feature>
<sequence>MEDGRKARTLAAFWSHKAPPAVAKEDTVDVEVVVVDLEEEQGGVGPAKGQEKAQVVAGNKRKHLHGDTQEKNKVSKVVVVEGEVDQLKEDAPVTPTPAIKENVLHMKEVSPLTVDPKRESLVRSYSQQATSPSSPTSRIETSKEAQILPEGWDTEESRQRLVEEFCQERDRILQEAKGEVVLTVDDLTKAGADSKSSKKFTACLIEGSNKPLDELAADVSQSTSMNQITTRNEILALALRKITGLEDDKCKQADLLTDTTESYLWRWEVREMKMFPPNLRPIISAARKKRALLSERLRSLQAAIDGIHRFVEGKKKACHKLLRASQWVEKTSPARSIAPATQIEKQKLLSDIEAKDVERQRKDEEKEALRLKKEEEKEAAKARREEERLRAKLKRDAERQEKERQKQEVRRQKEEEKRKAREERVREKADKEDKKKRILAKQQAFFARFKKSENDDDESANSPVSASKQSPNSKQDSGSNASVLLFTPPLHRPPQRVAMTEHVDAALIEATTHRWMAKELLKDHLVTWKRKRRLNRMRSKCGAGNYWQSRRRNKDQASWEPIYTIPGKDANEDRGPSHEFADQDVMEVTSTGGGIFGTRMPMGRYPVRKLLQFEENLRPPYFGSWSKRSGHIKARKYLAKDPSLDYDVESDLEWEEPEDGEDIGDSDAENEDDNDAYEDEEGDGFVVPDNYMSDCEYADDMVETNAFETESGDQQVPNWASKPLQRAFNAATDRARKCRGTLVVSNSKKIAIDLPEGEGDDQRALAMIVGDNRLLLGFSVENVYSSPMPVKMYDQEQERKEREERRNAMGRKVTTLPVETLKDLIMFLQRNRKLKINRATAKFVDEVNSRTQQDDTAESITKASVKRKINEIASFEKGEWHIRADLLENLGLVAPAEIGHQQRDAYTTTVDASELCNPAAKVASTGDPFWCSLLQTIIKDSAKEKFLEALKIFSEDNLPKCIRHMPASVAEALLKSMHDISLGFEVKTACARCLGNIVLCLQTMTEKAHTTDENVDGKRAQWTSIPPRATLESLCQDPLLLPALRHCLESKHLPLVRQASRLLLSLLKASKVNHNCEVLISLQDEIAAEPFLALLASNMQRKGSNVAAHSAAVLNELLVNSTTRSKIYSHPELWERLIVSLCEAIKPGPTATGIALPKYAFLILATNVEDKVVLETLKHANHLFETALGILKKEDPNANLALPVLKFLLASDAKGIHKTPQDLIEAFPRLKQLNRREVSSLVAEMENKLARKGP</sequence>
<dbReference type="GO" id="GO:0006281">
    <property type="term" value="P:DNA repair"/>
    <property type="evidence" value="ECO:0007669"/>
    <property type="project" value="UniProtKB-KW"/>
</dbReference>
<dbReference type="PANTHER" id="PTHR15272">
    <property type="entry name" value="CHROMATIN ASSEMBLY FACTOR 1 SUBUNIT A CAF-1 SUBUNIT A"/>
    <property type="match status" value="1"/>
</dbReference>
<dbReference type="PANTHER" id="PTHR15272:SF0">
    <property type="entry name" value="CHROMATIN ASSEMBLY FACTOR 1 SUBUNIT A"/>
    <property type="match status" value="1"/>
</dbReference>
<dbReference type="AlphaFoldDB" id="A0A7S3XD52"/>
<keyword evidence="2" id="KW-0227">DNA damage</keyword>
<dbReference type="InterPro" id="IPR022043">
    <property type="entry name" value="CAF1A_DD"/>
</dbReference>
<evidence type="ECO:0000256" key="4">
    <source>
        <dbReference type="ARBA" id="ARBA00023242"/>
    </source>
</evidence>
<gene>
    <name evidence="7" type="ORF">PSAL00342_LOCUS4234</name>
</gene>
<dbReference type="Pfam" id="PF12253">
    <property type="entry name" value="CAF1A_dimeriz"/>
    <property type="match status" value="1"/>
</dbReference>
<proteinExistence type="predicted"/>
<comment type="subcellular location">
    <subcellularLocation>
        <location evidence="1">Nucleus</location>
    </subcellularLocation>
</comment>
<feature type="region of interest" description="Disordered" evidence="5">
    <location>
        <begin position="648"/>
        <end position="686"/>
    </location>
</feature>
<accession>A0A7S3XD52</accession>
<feature type="region of interest" description="Disordered" evidence="5">
    <location>
        <begin position="450"/>
        <end position="489"/>
    </location>
</feature>
<keyword evidence="3" id="KW-0234">DNA repair</keyword>
<protein>
    <recommendedName>
        <fullName evidence="6">Chromatin assembly factor 1 subunit A dimerization domain-containing protein</fullName>
    </recommendedName>
</protein>
<feature type="compositionally biased region" description="Low complexity" evidence="5">
    <location>
        <begin position="124"/>
        <end position="137"/>
    </location>
</feature>
<dbReference type="EMBL" id="HBIS01004654">
    <property type="protein sequence ID" value="CAE0610399.1"/>
    <property type="molecule type" value="Transcribed_RNA"/>
</dbReference>
<evidence type="ECO:0000313" key="7">
    <source>
        <dbReference type="EMBL" id="CAE0610399.1"/>
    </source>
</evidence>
<feature type="region of interest" description="Disordered" evidence="5">
    <location>
        <begin position="373"/>
        <end position="437"/>
    </location>
</feature>
<evidence type="ECO:0000259" key="6">
    <source>
        <dbReference type="Pfam" id="PF12253"/>
    </source>
</evidence>
<feature type="region of interest" description="Disordered" evidence="5">
    <location>
        <begin position="124"/>
        <end position="145"/>
    </location>
</feature>
<name>A0A7S3XD52_9CHLO</name>
<keyword evidence="4" id="KW-0539">Nucleus</keyword>
<dbReference type="GO" id="GO:0006334">
    <property type="term" value="P:nucleosome assembly"/>
    <property type="evidence" value="ECO:0007669"/>
    <property type="project" value="TreeGrafter"/>
</dbReference>
<evidence type="ECO:0000256" key="5">
    <source>
        <dbReference type="SAM" id="MobiDB-lite"/>
    </source>
</evidence>